<sequence>MRRFTFSATLFWICLVIQFLPSFSKSLPHHAEHLVHRVPRTTPLSPYVSAENASTTEITAARQIVSDAIAEMTKLNKARLARPSRNNYALQPGTKLSKRADDVDASSAPPPLLNITDQISRAAALVAEVDAALPSSNATRKLKRAGTFWMEGIERKGTVPDYGADPTGATDSTAAIQNAISDGKRCGAACNGATTKNAVVYFPPGRYLVSSSISINFGTQIIGDANDWPTIVGAASFVGLGVLSTDVYVENGGEGPDGNALEWYINTARFYSQIRNLRIDITATNAGAYVAALHYQVAQATTIENVEIIADSGTTQQGMYAENGSGGVMSDLTFTGGNFGIYGGSQQFSAARLTFNGCNTAVEVIWDWGWVWKSITVNNAQVGFRLYNDANGQIPGSVTIVDSTFSNIGQHAIEMAVPVDVVDSGFTGLVLDNVNLGGGIKDHWSDNQILAGGYYKSYIMGATYKDNKRTWTNGDMDYTREETLLGSSVSGLEVAPYFERVRNQYADKAASDFVHLKDEGAAGDGSTDDTAAVQNALDKYSDGSRIIFVDAGTYILTDTVTIPKDAKLVGETWSQFAASGDKFSDANNPVVMLKIGNEGDIGTVELQDLILTSKGSTPGVILMEWNVAASSAGAAALWDVHVRLGGATGTELTPSECPPLTSGTNPFSCQVASMLLHVTKKASGYFDNMWLWVADHMIDDPALTDPLNNMEQLSVYSARGMLIESQKATWLYGTASEHSVMYQYNFNGARNIFTTMLQTESPYYQPTPQPPAPFTDVVGVFNSDPDYSCDGSDADGCDESWAVIMRNCQNIHIGAAGTYSWFSTYTQDCIDDHTCQKALWYLDSNYDNNRLQHVIAIGAKNIIVSPDGPAISSEDNFAVSSHPAWAHISLYEVPSIGAAPDPDDDDDDGECSEDDWMYSDDNVEPGDIEVWSDDGTVLNHAEDTDGHQYVTVVNLTPYKFVHVAGPEPYQLDTWDFGDIPSGKARKNEATYDLGLNGTDKTFQVHVTTHIPDSYERRVVFDLGGMGMGWRELGFPGERVSVALIITGSEEYGYVNSLQVNDANWMHKMYDVIKDRQLRHVVVPGSHDAAMSSITVDSGWNGLGTASNTETQSLDHYNQLVVGVRYFDMRIVSVSGGDFWAAHVSDETSASPVGATGVSLDELIAGVNRFTTDYPGEVIIWYIKYMVDLDNGDLTEDARYWDSDKAEEFYDALEGVNNRCTGLSDSPQFDQQPISNFLDPNNGAGCVLLLTDGRLRDGIAVDRVSSGIYHGPTYLHRDDYWAEEEHTQQNADKQLARLKTHARDDGSTDDYFIMQWQCTPSILDVSIPPPTLQLIANQESNPALFHYGMHEISPDYFPTVILHDAVGIFHVSDLDAEDYNPMMQTLVIGLNLYMVSQNCAVSKGRNPLVGGGEVAQSRLMQVGEESSGFTIFSGVIFANGTVLDTPPPEFCRTCTYNDTSSIDHPPGANMVLLGDSSYKFQIYASLPIRDPLHALFFPKLCLLCGVSDRSLVRGQ</sequence>
<evidence type="ECO:0000259" key="6">
    <source>
        <dbReference type="Pfam" id="PF12708"/>
    </source>
</evidence>
<dbReference type="InterPro" id="IPR012334">
    <property type="entry name" value="Pectin_lyas_fold"/>
</dbReference>
<evidence type="ECO:0000256" key="3">
    <source>
        <dbReference type="ARBA" id="ARBA00022729"/>
    </source>
</evidence>
<dbReference type="Gene3D" id="2.160.20.10">
    <property type="entry name" value="Single-stranded right-handed beta-helix, Pectin lyase-like"/>
    <property type="match status" value="2"/>
</dbReference>
<dbReference type="PANTHER" id="PTHR33928:SF2">
    <property type="entry name" value="PECTATE LYASE SUPERFAMILY PROTEIN DOMAIN-CONTAINING PROTEIN-RELATED"/>
    <property type="match status" value="1"/>
</dbReference>
<name>A0ABR4K2Y1_9EURO</name>
<evidence type="ECO:0000313" key="7">
    <source>
        <dbReference type="EMBL" id="KAL2846362.1"/>
    </source>
</evidence>
<dbReference type="Proteomes" id="UP001610446">
    <property type="component" value="Unassembled WGS sequence"/>
</dbReference>
<comment type="subcellular location">
    <subcellularLocation>
        <location evidence="1">Secreted</location>
    </subcellularLocation>
</comment>
<dbReference type="CDD" id="cd23668">
    <property type="entry name" value="GH55_beta13glucanase-like"/>
    <property type="match status" value="1"/>
</dbReference>
<evidence type="ECO:0000313" key="8">
    <source>
        <dbReference type="Proteomes" id="UP001610446"/>
    </source>
</evidence>
<evidence type="ECO:0000256" key="5">
    <source>
        <dbReference type="SAM" id="SignalP"/>
    </source>
</evidence>
<reference evidence="7 8" key="1">
    <citation type="submission" date="2024-07" db="EMBL/GenBank/DDBJ databases">
        <title>Section-level genome sequencing and comparative genomics of Aspergillus sections Usti and Cavernicolus.</title>
        <authorList>
            <consortium name="Lawrence Berkeley National Laboratory"/>
            <person name="Nybo J.L."/>
            <person name="Vesth T.C."/>
            <person name="Theobald S."/>
            <person name="Frisvad J.C."/>
            <person name="Larsen T.O."/>
            <person name="Kjaerboelling I."/>
            <person name="Rothschild-Mancinelli K."/>
            <person name="Lyhne E.K."/>
            <person name="Kogle M.E."/>
            <person name="Barry K."/>
            <person name="Clum A."/>
            <person name="Na H."/>
            <person name="Ledsgaard L."/>
            <person name="Lin J."/>
            <person name="Lipzen A."/>
            <person name="Kuo A."/>
            <person name="Riley R."/>
            <person name="Mondo S."/>
            <person name="Labutti K."/>
            <person name="Haridas S."/>
            <person name="Pangalinan J."/>
            <person name="Salamov A.A."/>
            <person name="Simmons B.A."/>
            <person name="Magnuson J.K."/>
            <person name="Chen J."/>
            <person name="Drula E."/>
            <person name="Henrissat B."/>
            <person name="Wiebenga A."/>
            <person name="Lubbers R.J."/>
            <person name="Gomes A.C."/>
            <person name="Makela M.R."/>
            <person name="Stajich J."/>
            <person name="Grigoriev I.V."/>
            <person name="Mortensen U.H."/>
            <person name="De Vries R.P."/>
            <person name="Baker S.E."/>
            <person name="Andersen M.R."/>
        </authorList>
    </citation>
    <scope>NUCLEOTIDE SEQUENCE [LARGE SCALE GENOMIC DNA]</scope>
    <source>
        <strain evidence="7 8">CBS 123904</strain>
    </source>
</reference>
<organism evidence="7 8">
    <name type="scientific">Aspergillus pseudoustus</name>
    <dbReference type="NCBI Taxonomy" id="1810923"/>
    <lineage>
        <taxon>Eukaryota</taxon>
        <taxon>Fungi</taxon>
        <taxon>Dikarya</taxon>
        <taxon>Ascomycota</taxon>
        <taxon>Pezizomycotina</taxon>
        <taxon>Eurotiomycetes</taxon>
        <taxon>Eurotiomycetidae</taxon>
        <taxon>Eurotiales</taxon>
        <taxon>Aspergillaceae</taxon>
        <taxon>Aspergillus</taxon>
        <taxon>Aspergillus subgen. Nidulantes</taxon>
    </lineage>
</organism>
<dbReference type="InterPro" id="IPR039279">
    <property type="entry name" value="QRT3-like"/>
</dbReference>
<gene>
    <name evidence="7" type="ORF">BJY01DRAFT_234619</name>
</gene>
<dbReference type="CDD" id="cd08621">
    <property type="entry name" value="PI-PLCXDc_like_2"/>
    <property type="match status" value="1"/>
</dbReference>
<feature type="signal peptide" evidence="5">
    <location>
        <begin position="1"/>
        <end position="26"/>
    </location>
</feature>
<proteinExistence type="predicted"/>
<protein>
    <submittedName>
        <fullName evidence="7">Pectate lyase superfamily protein-domain-containing protein</fullName>
    </submittedName>
</protein>
<evidence type="ECO:0000256" key="4">
    <source>
        <dbReference type="SAM" id="MobiDB-lite"/>
    </source>
</evidence>
<keyword evidence="3 5" id="KW-0732">Signal</keyword>
<dbReference type="PANTHER" id="PTHR33928">
    <property type="entry name" value="POLYGALACTURONASE QRT3"/>
    <property type="match status" value="1"/>
</dbReference>
<keyword evidence="7" id="KW-0456">Lyase</keyword>
<feature type="domain" description="Rhamnogalacturonase A/B/Epimerase-like pectate lyase" evidence="6">
    <location>
        <begin position="159"/>
        <end position="384"/>
    </location>
</feature>
<evidence type="ECO:0000256" key="1">
    <source>
        <dbReference type="ARBA" id="ARBA00004613"/>
    </source>
</evidence>
<dbReference type="InterPro" id="IPR017946">
    <property type="entry name" value="PLC-like_Pdiesterase_TIM-brl"/>
</dbReference>
<dbReference type="Gene3D" id="3.20.20.190">
    <property type="entry name" value="Phosphatidylinositol (PI) phosphodiesterase"/>
    <property type="match status" value="1"/>
</dbReference>
<dbReference type="InterPro" id="IPR024535">
    <property type="entry name" value="RHGA/B-epi-like_pectate_lyase"/>
</dbReference>
<dbReference type="InterPro" id="IPR011050">
    <property type="entry name" value="Pectin_lyase_fold/virulence"/>
</dbReference>
<comment type="caution">
    <text evidence="7">The sequence shown here is derived from an EMBL/GenBank/DDBJ whole genome shotgun (WGS) entry which is preliminary data.</text>
</comment>
<evidence type="ECO:0000256" key="2">
    <source>
        <dbReference type="ARBA" id="ARBA00022525"/>
    </source>
</evidence>
<dbReference type="SUPFAM" id="SSF51695">
    <property type="entry name" value="PLC-like phosphodiesterases"/>
    <property type="match status" value="1"/>
</dbReference>
<dbReference type="Pfam" id="PF12708">
    <property type="entry name" value="Pect-lyase_RHGA_epim"/>
    <property type="match status" value="2"/>
</dbReference>
<keyword evidence="2" id="KW-0964">Secreted</keyword>
<feature type="domain" description="Rhamnogalacturonase A/B/Epimerase-like pectate lyase" evidence="6">
    <location>
        <begin position="513"/>
        <end position="576"/>
    </location>
</feature>
<feature type="region of interest" description="Disordered" evidence="4">
    <location>
        <begin position="83"/>
        <end position="110"/>
    </location>
</feature>
<accession>A0ABR4K2Y1</accession>
<feature type="chain" id="PRO_5046067700" evidence="5">
    <location>
        <begin position="27"/>
        <end position="1514"/>
    </location>
</feature>
<dbReference type="GO" id="GO:0016829">
    <property type="term" value="F:lyase activity"/>
    <property type="evidence" value="ECO:0007669"/>
    <property type="project" value="UniProtKB-KW"/>
</dbReference>
<dbReference type="SUPFAM" id="SSF51126">
    <property type="entry name" value="Pectin lyase-like"/>
    <property type="match status" value="2"/>
</dbReference>
<dbReference type="EMBL" id="JBFXLU010000064">
    <property type="protein sequence ID" value="KAL2846362.1"/>
    <property type="molecule type" value="Genomic_DNA"/>
</dbReference>
<keyword evidence="8" id="KW-1185">Reference proteome</keyword>